<proteinExistence type="predicted"/>
<keyword evidence="4" id="KW-1185">Reference proteome</keyword>
<sequence>MAVTFIRNHQYNFIKKQVDIIKDTYKKGTDKQVINAVKDSAYAKMIDLFQDHPGIPTHIFDLSGLATEAEFDLYTADLNAFIQPFPAVTEQQIKKMFPKTKKLKMPDLKAIDLERTTYLSWYDIGTNKKYIVYELNDRLVGIECRFNIFSRKNVCSFCNRHGQVAFISSVTKAKKINNPDYYKAIGNYICFDSTECNHQITSVNYLDSFIKEILQEK</sequence>
<dbReference type="Pfam" id="PF07299">
    <property type="entry name" value="EF-G-binding_N"/>
    <property type="match status" value="1"/>
</dbReference>
<evidence type="ECO:0000313" key="3">
    <source>
        <dbReference type="EMBL" id="PLT29331.1"/>
    </source>
</evidence>
<dbReference type="Pfam" id="PF16571">
    <property type="entry name" value="FBP_C"/>
    <property type="match status" value="1"/>
</dbReference>
<reference evidence="3 4" key="1">
    <citation type="submission" date="2017-11" db="EMBL/GenBank/DDBJ databases">
        <title>Comparitive Functional Genomics of Dry Heat Resistant strains isolated from the Viking Spacecraft.</title>
        <authorList>
            <person name="Seuylemezian A."/>
            <person name="Cooper K."/>
            <person name="Vaishampayan P."/>
        </authorList>
    </citation>
    <scope>NUCLEOTIDE SEQUENCE [LARGE SCALE GENOMIC DNA]</scope>
    <source>
        <strain evidence="3 4">V1-29</strain>
    </source>
</reference>
<evidence type="ECO:0000259" key="2">
    <source>
        <dbReference type="Pfam" id="PF16571"/>
    </source>
</evidence>
<feature type="domain" description="Elongation factor G-binding protein N-terminal" evidence="1">
    <location>
        <begin position="5"/>
        <end position="86"/>
    </location>
</feature>
<evidence type="ECO:0000259" key="1">
    <source>
        <dbReference type="Pfam" id="PF07299"/>
    </source>
</evidence>
<dbReference type="CDD" id="cd16342">
    <property type="entry name" value="FusC_FusB"/>
    <property type="match status" value="1"/>
</dbReference>
<dbReference type="OrthoDB" id="1891078at2"/>
<dbReference type="GO" id="GO:0003746">
    <property type="term" value="F:translation elongation factor activity"/>
    <property type="evidence" value="ECO:0007669"/>
    <property type="project" value="UniProtKB-KW"/>
</dbReference>
<evidence type="ECO:0000313" key="4">
    <source>
        <dbReference type="Proteomes" id="UP000234748"/>
    </source>
</evidence>
<organism evidence="3 4">
    <name type="scientific">Peribacillus deserti</name>
    <dbReference type="NCBI Taxonomy" id="673318"/>
    <lineage>
        <taxon>Bacteria</taxon>
        <taxon>Bacillati</taxon>
        <taxon>Bacillota</taxon>
        <taxon>Bacilli</taxon>
        <taxon>Bacillales</taxon>
        <taxon>Bacillaceae</taxon>
        <taxon>Peribacillus</taxon>
    </lineage>
</organism>
<comment type="caution">
    <text evidence="3">The sequence shown here is derived from an EMBL/GenBank/DDBJ whole genome shotgun (WGS) entry which is preliminary data.</text>
</comment>
<dbReference type="AlphaFoldDB" id="A0A2N5M4N2"/>
<protein>
    <submittedName>
        <fullName evidence="3">Elongation factor G-binding protein</fullName>
    </submittedName>
</protein>
<gene>
    <name evidence="3" type="ORF">CUU66_13510</name>
</gene>
<dbReference type="InterPro" id="IPR032330">
    <property type="entry name" value="EF-G-binding_C"/>
</dbReference>
<name>A0A2N5M4N2_9BACI</name>
<dbReference type="Gene3D" id="1.20.1280.250">
    <property type="match status" value="1"/>
</dbReference>
<accession>A0A2N5M4N2</accession>
<dbReference type="Proteomes" id="UP000234748">
    <property type="component" value="Unassembled WGS sequence"/>
</dbReference>
<keyword evidence="3" id="KW-0251">Elongation factor</keyword>
<dbReference type="EMBL" id="PGUY01000042">
    <property type="protein sequence ID" value="PLT29331.1"/>
    <property type="molecule type" value="Genomic_DNA"/>
</dbReference>
<feature type="domain" description="Elongation factor G-binding protein C-terminal treble-clef zinc-finger" evidence="2">
    <location>
        <begin position="100"/>
        <end position="201"/>
    </location>
</feature>
<dbReference type="RefSeq" id="WP_101643042.1">
    <property type="nucleotide sequence ID" value="NZ_PGUY01000042.1"/>
</dbReference>
<dbReference type="InterPro" id="IPR038344">
    <property type="entry name" value="EF-G_N_sf"/>
</dbReference>
<dbReference type="InterPro" id="IPR010841">
    <property type="entry name" value="EF-G-binding_N"/>
</dbReference>
<keyword evidence="3" id="KW-0648">Protein biosynthesis</keyword>